<dbReference type="RefSeq" id="WP_189619620.1">
    <property type="nucleotide sequence ID" value="NZ_BMZA01000001.1"/>
</dbReference>
<sequence length="150" mass="16316">MGLYFGRLGLALIGVATFVVVGVALENEAEFPFATFYRVACAAVGLGIIWKLRKDYPTETWPYVGFWIALAVNAAIFLTPLVDRPASRGELMLFALPDAIIVLGARIASFHVSDDHQRAMRQTMILGLVVAATFCSALYTLILLHPAATD</sequence>
<feature type="transmembrane region" description="Helical" evidence="1">
    <location>
        <begin position="124"/>
        <end position="144"/>
    </location>
</feature>
<evidence type="ECO:0000313" key="3">
    <source>
        <dbReference type="Proteomes" id="UP000648075"/>
    </source>
</evidence>
<evidence type="ECO:0000256" key="1">
    <source>
        <dbReference type="SAM" id="Phobius"/>
    </source>
</evidence>
<reference evidence="2" key="1">
    <citation type="journal article" date="2014" name="Int. J. Syst. Evol. Microbiol.">
        <title>Complete genome sequence of Corynebacterium casei LMG S-19264T (=DSM 44701T), isolated from a smear-ripened cheese.</title>
        <authorList>
            <consortium name="US DOE Joint Genome Institute (JGI-PGF)"/>
            <person name="Walter F."/>
            <person name="Albersmeier A."/>
            <person name="Kalinowski J."/>
            <person name="Ruckert C."/>
        </authorList>
    </citation>
    <scope>NUCLEOTIDE SEQUENCE</scope>
    <source>
        <strain evidence="2">KCTC 32255</strain>
    </source>
</reference>
<reference evidence="2" key="2">
    <citation type="submission" date="2020-09" db="EMBL/GenBank/DDBJ databases">
        <authorList>
            <person name="Sun Q."/>
            <person name="Kim S."/>
        </authorList>
    </citation>
    <scope>NUCLEOTIDE SEQUENCE</scope>
    <source>
        <strain evidence="2">KCTC 32255</strain>
    </source>
</reference>
<dbReference type="EMBL" id="BMZA01000001">
    <property type="protein sequence ID" value="GGY94158.1"/>
    <property type="molecule type" value="Genomic_DNA"/>
</dbReference>
<feature type="transmembrane region" description="Helical" evidence="1">
    <location>
        <begin position="7"/>
        <end position="25"/>
    </location>
</feature>
<keyword evidence="1" id="KW-0812">Transmembrane</keyword>
<feature type="transmembrane region" description="Helical" evidence="1">
    <location>
        <begin position="91"/>
        <end position="112"/>
    </location>
</feature>
<comment type="caution">
    <text evidence="2">The sequence shown here is derived from an EMBL/GenBank/DDBJ whole genome shotgun (WGS) entry which is preliminary data.</text>
</comment>
<keyword evidence="3" id="KW-1185">Reference proteome</keyword>
<feature type="transmembrane region" description="Helical" evidence="1">
    <location>
        <begin position="31"/>
        <end position="49"/>
    </location>
</feature>
<feature type="transmembrane region" description="Helical" evidence="1">
    <location>
        <begin position="61"/>
        <end position="79"/>
    </location>
</feature>
<gene>
    <name evidence="2" type="ORF">GCM10011614_06460</name>
</gene>
<proteinExistence type="predicted"/>
<evidence type="ECO:0000313" key="2">
    <source>
        <dbReference type="EMBL" id="GGY94158.1"/>
    </source>
</evidence>
<keyword evidence="1" id="KW-0472">Membrane</keyword>
<protein>
    <submittedName>
        <fullName evidence="2">Uncharacterized protein</fullName>
    </submittedName>
</protein>
<organism evidence="2 3">
    <name type="scientific">Novosphingobium colocasiae</name>
    <dbReference type="NCBI Taxonomy" id="1256513"/>
    <lineage>
        <taxon>Bacteria</taxon>
        <taxon>Pseudomonadati</taxon>
        <taxon>Pseudomonadota</taxon>
        <taxon>Alphaproteobacteria</taxon>
        <taxon>Sphingomonadales</taxon>
        <taxon>Sphingomonadaceae</taxon>
        <taxon>Novosphingobium</taxon>
    </lineage>
</organism>
<dbReference type="Proteomes" id="UP000648075">
    <property type="component" value="Unassembled WGS sequence"/>
</dbReference>
<name>A0A918PAJ4_9SPHN</name>
<dbReference type="AlphaFoldDB" id="A0A918PAJ4"/>
<keyword evidence="1" id="KW-1133">Transmembrane helix</keyword>
<accession>A0A918PAJ4</accession>